<dbReference type="PANTHER" id="PTHR45339">
    <property type="entry name" value="HYBRID SIGNAL TRANSDUCTION HISTIDINE KINASE J"/>
    <property type="match status" value="1"/>
</dbReference>
<keyword evidence="7" id="KW-0547">Nucleotide-binding</keyword>
<evidence type="ECO:0000256" key="11">
    <source>
        <dbReference type="ARBA" id="ARBA00023136"/>
    </source>
</evidence>
<dbReference type="PANTHER" id="PTHR45339:SF1">
    <property type="entry name" value="HYBRID SIGNAL TRANSDUCTION HISTIDINE KINASE J"/>
    <property type="match status" value="1"/>
</dbReference>
<dbReference type="RefSeq" id="WP_084374751.1">
    <property type="nucleotide sequence ID" value="NZ_FWYF01000005.1"/>
</dbReference>
<evidence type="ECO:0000313" key="16">
    <source>
        <dbReference type="Proteomes" id="UP000192472"/>
    </source>
</evidence>
<feature type="domain" description="Histidine kinase" evidence="13">
    <location>
        <begin position="84"/>
        <end position="305"/>
    </location>
</feature>
<protein>
    <recommendedName>
        <fullName evidence="3">histidine kinase</fullName>
        <ecNumber evidence="3">2.7.13.3</ecNumber>
    </recommendedName>
</protein>
<dbReference type="Pfam" id="PF00512">
    <property type="entry name" value="HisKA"/>
    <property type="match status" value="1"/>
</dbReference>
<keyword evidence="10" id="KW-0902">Two-component regulatory system</keyword>
<dbReference type="InterPro" id="IPR003594">
    <property type="entry name" value="HATPase_dom"/>
</dbReference>
<organism evidence="15 16">
    <name type="scientific">Reichenbachiella faecimaris</name>
    <dbReference type="NCBI Taxonomy" id="692418"/>
    <lineage>
        <taxon>Bacteria</taxon>
        <taxon>Pseudomonadati</taxon>
        <taxon>Bacteroidota</taxon>
        <taxon>Cytophagia</taxon>
        <taxon>Cytophagales</taxon>
        <taxon>Reichenbachiellaceae</taxon>
        <taxon>Reichenbachiella</taxon>
    </lineage>
</organism>
<evidence type="ECO:0000256" key="6">
    <source>
        <dbReference type="ARBA" id="ARBA00022692"/>
    </source>
</evidence>
<dbReference type="Gene3D" id="3.40.50.2300">
    <property type="match status" value="1"/>
</dbReference>
<dbReference type="FunFam" id="3.30.565.10:FF:000010">
    <property type="entry name" value="Sensor histidine kinase RcsC"/>
    <property type="match status" value="1"/>
</dbReference>
<keyword evidence="15" id="KW-0808">Transferase</keyword>
<dbReference type="InterPro" id="IPR004358">
    <property type="entry name" value="Sig_transdc_His_kin-like_C"/>
</dbReference>
<keyword evidence="6" id="KW-0812">Transmembrane</keyword>
<dbReference type="CDD" id="cd16922">
    <property type="entry name" value="HATPase_EvgS-ArcB-TorS-like"/>
    <property type="match status" value="1"/>
</dbReference>
<dbReference type="PRINTS" id="PR00344">
    <property type="entry name" value="BCTRLSENSOR"/>
</dbReference>
<dbReference type="InterPro" id="IPR036641">
    <property type="entry name" value="HPT_dom_sf"/>
</dbReference>
<dbReference type="Gene3D" id="3.30.565.10">
    <property type="entry name" value="Histidine kinase-like ATPase, C-terminal domain"/>
    <property type="match status" value="1"/>
</dbReference>
<dbReference type="SUPFAM" id="SSF52172">
    <property type="entry name" value="CheY-like"/>
    <property type="match status" value="1"/>
</dbReference>
<keyword evidence="8" id="KW-0067">ATP-binding</keyword>
<dbReference type="CDD" id="cd17546">
    <property type="entry name" value="REC_hyHK_CKI1_RcsC-like"/>
    <property type="match status" value="1"/>
</dbReference>
<proteinExistence type="predicted"/>
<dbReference type="Pfam" id="PF02518">
    <property type="entry name" value="HATPase_c"/>
    <property type="match status" value="1"/>
</dbReference>
<evidence type="ECO:0000256" key="12">
    <source>
        <dbReference type="PROSITE-ProRule" id="PRU00169"/>
    </source>
</evidence>
<dbReference type="InterPro" id="IPR011006">
    <property type="entry name" value="CheY-like_superfamily"/>
</dbReference>
<feature type="modified residue" description="4-aspartylphosphate" evidence="12">
    <location>
        <position position="379"/>
    </location>
</feature>
<accession>A0A1W2GR40</accession>
<dbReference type="STRING" id="692418.SAMN04488029_4047"/>
<dbReference type="SMART" id="SM00388">
    <property type="entry name" value="HisKA"/>
    <property type="match status" value="1"/>
</dbReference>
<keyword evidence="15" id="KW-0418">Kinase</keyword>
<evidence type="ECO:0000256" key="4">
    <source>
        <dbReference type="ARBA" id="ARBA00022475"/>
    </source>
</evidence>
<evidence type="ECO:0000256" key="2">
    <source>
        <dbReference type="ARBA" id="ARBA00004651"/>
    </source>
</evidence>
<dbReference type="CDD" id="cd00082">
    <property type="entry name" value="HisKA"/>
    <property type="match status" value="1"/>
</dbReference>
<dbReference type="EC" id="2.7.13.3" evidence="3"/>
<dbReference type="PROSITE" id="PS50109">
    <property type="entry name" value="HIS_KIN"/>
    <property type="match status" value="1"/>
</dbReference>
<dbReference type="EMBL" id="FWYF01000005">
    <property type="protein sequence ID" value="SMD39109.1"/>
    <property type="molecule type" value="Genomic_DNA"/>
</dbReference>
<keyword evidence="5 12" id="KW-0597">Phosphoprotein</keyword>
<feature type="domain" description="Response regulatory" evidence="14">
    <location>
        <begin position="330"/>
        <end position="448"/>
    </location>
</feature>
<keyword evidence="16" id="KW-1185">Reference proteome</keyword>
<dbReference type="InterPro" id="IPR036097">
    <property type="entry name" value="HisK_dim/P_sf"/>
</dbReference>
<name>A0A1W2GR40_REIFA</name>
<dbReference type="Gene3D" id="1.20.120.160">
    <property type="entry name" value="HPT domain"/>
    <property type="match status" value="1"/>
</dbReference>
<evidence type="ECO:0000256" key="8">
    <source>
        <dbReference type="ARBA" id="ARBA00022840"/>
    </source>
</evidence>
<evidence type="ECO:0000313" key="15">
    <source>
        <dbReference type="EMBL" id="SMD39109.1"/>
    </source>
</evidence>
<gene>
    <name evidence="15" type="ORF">SAMN04488029_4047</name>
</gene>
<dbReference type="PROSITE" id="PS50110">
    <property type="entry name" value="RESPONSE_REGULATORY"/>
    <property type="match status" value="1"/>
</dbReference>
<keyword evidence="4" id="KW-1003">Cell membrane</keyword>
<dbReference type="SMART" id="SM00387">
    <property type="entry name" value="HATPase_c"/>
    <property type="match status" value="1"/>
</dbReference>
<reference evidence="15 16" key="1">
    <citation type="submission" date="2017-04" db="EMBL/GenBank/DDBJ databases">
        <authorList>
            <person name="Afonso C.L."/>
            <person name="Miller P.J."/>
            <person name="Scott M.A."/>
            <person name="Spackman E."/>
            <person name="Goraichik I."/>
            <person name="Dimitrov K.M."/>
            <person name="Suarez D.L."/>
            <person name="Swayne D.E."/>
        </authorList>
    </citation>
    <scope>NUCLEOTIDE SEQUENCE [LARGE SCALE GENOMIC DNA]</scope>
    <source>
        <strain evidence="15 16">DSM 26133</strain>
    </source>
</reference>
<dbReference type="GO" id="GO:0005886">
    <property type="term" value="C:plasma membrane"/>
    <property type="evidence" value="ECO:0007669"/>
    <property type="project" value="UniProtKB-SubCell"/>
</dbReference>
<evidence type="ECO:0000256" key="5">
    <source>
        <dbReference type="ARBA" id="ARBA00022553"/>
    </source>
</evidence>
<dbReference type="SUPFAM" id="SSF47226">
    <property type="entry name" value="Histidine-containing phosphotransfer domain, HPT domain"/>
    <property type="match status" value="1"/>
</dbReference>
<comment type="catalytic activity">
    <reaction evidence="1">
        <text>ATP + protein L-histidine = ADP + protein N-phospho-L-histidine.</text>
        <dbReference type="EC" id="2.7.13.3"/>
    </reaction>
</comment>
<comment type="subcellular location">
    <subcellularLocation>
        <location evidence="2">Cell membrane</location>
        <topology evidence="2">Multi-pass membrane protein</topology>
    </subcellularLocation>
</comment>
<dbReference type="Gene3D" id="1.10.287.130">
    <property type="match status" value="1"/>
</dbReference>
<dbReference type="GO" id="GO:0005524">
    <property type="term" value="F:ATP binding"/>
    <property type="evidence" value="ECO:0007669"/>
    <property type="project" value="UniProtKB-KW"/>
</dbReference>
<evidence type="ECO:0000256" key="7">
    <source>
        <dbReference type="ARBA" id="ARBA00022741"/>
    </source>
</evidence>
<dbReference type="AlphaFoldDB" id="A0A1W2GR40"/>
<dbReference type="Proteomes" id="UP000192472">
    <property type="component" value="Unassembled WGS sequence"/>
</dbReference>
<keyword evidence="9" id="KW-1133">Transmembrane helix</keyword>
<evidence type="ECO:0000256" key="1">
    <source>
        <dbReference type="ARBA" id="ARBA00000085"/>
    </source>
</evidence>
<dbReference type="SUPFAM" id="SSF47384">
    <property type="entry name" value="Homodimeric domain of signal transducing histidine kinase"/>
    <property type="match status" value="1"/>
</dbReference>
<dbReference type="InterPro" id="IPR005467">
    <property type="entry name" value="His_kinase_dom"/>
</dbReference>
<dbReference type="InterPro" id="IPR003661">
    <property type="entry name" value="HisK_dim/P_dom"/>
</dbReference>
<dbReference type="SMART" id="SM00448">
    <property type="entry name" value="REC"/>
    <property type="match status" value="1"/>
</dbReference>
<evidence type="ECO:0000259" key="13">
    <source>
        <dbReference type="PROSITE" id="PS50109"/>
    </source>
</evidence>
<dbReference type="Pfam" id="PF00072">
    <property type="entry name" value="Response_reg"/>
    <property type="match status" value="1"/>
</dbReference>
<dbReference type="InterPro" id="IPR001789">
    <property type="entry name" value="Sig_transdc_resp-reg_receiver"/>
</dbReference>
<keyword evidence="11" id="KW-0472">Membrane</keyword>
<evidence type="ECO:0000256" key="3">
    <source>
        <dbReference type="ARBA" id="ARBA00012438"/>
    </source>
</evidence>
<dbReference type="InterPro" id="IPR036890">
    <property type="entry name" value="HATPase_C_sf"/>
</dbReference>
<dbReference type="SUPFAM" id="SSF55874">
    <property type="entry name" value="ATPase domain of HSP90 chaperone/DNA topoisomerase II/histidine kinase"/>
    <property type="match status" value="1"/>
</dbReference>
<evidence type="ECO:0000259" key="14">
    <source>
        <dbReference type="PROSITE" id="PS50110"/>
    </source>
</evidence>
<evidence type="ECO:0000256" key="9">
    <source>
        <dbReference type="ARBA" id="ARBA00022989"/>
    </source>
</evidence>
<dbReference type="OrthoDB" id="9781208at2"/>
<dbReference type="GO" id="GO:0000155">
    <property type="term" value="F:phosphorelay sensor kinase activity"/>
    <property type="evidence" value="ECO:0007669"/>
    <property type="project" value="InterPro"/>
</dbReference>
<sequence>MRNDFQNLVLDELLHIANGESRVTEQIIEKEKDDKYKEVLVALLELSEDIKYKKKESELIIEELNKEKQKAEMATKAKAEFLSMISHEIRTPLNAIIGIGHILMHESPRTDQLTYIQNLRWSGDNLLAIINNVLDFNKIEAGKVNFESTPFNVISTISGVLESMRMKANEQNCKLIKSIDENLPEFLVGDPTRFIQILNNLVSNAVKFTMNGTVRVDAQFQTIDEKVIALEISVSDSGIGISEDKIKQIFEQFNQADSKINRKFGGTGLGLTITKQLIELQGGKINVESEPSVGSNFKITIPFELPNEMVIKESHRGNTNYLDLSLKGSKILIVEDIAVNRLVVEKFLTEWEVITAYAENGMEAINSIISEQFDLVLMDLQMPVMDGFIATSEIRKLPRNKYRNLPIVALTAASISEVSSEVFDSGMNDIVSKPINPAELYKTISKYVKPSTKKNSNIKEMKDVRGSRISDHSLDLKFDYMRNLAKGDMQFLKKVLSMSVKAFQNFITEYSSSLMNDDLNELSNIRHKIYASINNFEIIRLMDLMQESKKLFVSHNKKQLSNEVKFEHMRQVEQTTIEIIEEIEAEILNIDLIAV</sequence>
<evidence type="ECO:0000256" key="10">
    <source>
        <dbReference type="ARBA" id="ARBA00023012"/>
    </source>
</evidence>